<evidence type="ECO:0000313" key="13">
    <source>
        <dbReference type="Proteomes" id="UP000595140"/>
    </source>
</evidence>
<keyword evidence="13" id="KW-1185">Reference proteome</keyword>
<feature type="region of interest" description="Disordered" evidence="10">
    <location>
        <begin position="273"/>
        <end position="374"/>
    </location>
</feature>
<comment type="similarity">
    <text evidence="3">Belongs to the polyadenylate-binding protein type-1 family.</text>
</comment>
<evidence type="ECO:0000256" key="7">
    <source>
        <dbReference type="ARBA" id="ARBA00023242"/>
    </source>
</evidence>
<dbReference type="OrthoDB" id="1299269at2759"/>
<protein>
    <recommendedName>
        <fullName evidence="11">RRM domain-containing protein</fullName>
    </recommendedName>
</protein>
<feature type="domain" description="RRM" evidence="11">
    <location>
        <begin position="680"/>
        <end position="758"/>
    </location>
</feature>
<evidence type="ECO:0000256" key="2">
    <source>
        <dbReference type="ARBA" id="ARBA00004496"/>
    </source>
</evidence>
<gene>
    <name evidence="12" type="ORF">CCAM_LOCUS8408</name>
</gene>
<dbReference type="SMART" id="SM00360">
    <property type="entry name" value="RRM"/>
    <property type="match status" value="2"/>
</dbReference>
<keyword evidence="7" id="KW-0539">Nucleus</keyword>
<name>A0A484KWW9_9ASTE</name>
<dbReference type="GO" id="GO:0003723">
    <property type="term" value="F:RNA binding"/>
    <property type="evidence" value="ECO:0007669"/>
    <property type="project" value="UniProtKB-UniRule"/>
</dbReference>
<evidence type="ECO:0000256" key="9">
    <source>
        <dbReference type="PROSITE-ProRule" id="PRU00176"/>
    </source>
</evidence>
<keyword evidence="4" id="KW-0963">Cytoplasm</keyword>
<dbReference type="InterPro" id="IPR012677">
    <property type="entry name" value="Nucleotide-bd_a/b_plait_sf"/>
</dbReference>
<feature type="compositionally biased region" description="Gly residues" evidence="10">
    <location>
        <begin position="396"/>
        <end position="434"/>
    </location>
</feature>
<comment type="function">
    <text evidence="8">Binds the poly(A) tail of mRNA. Appears to be an important mediator of the multiple roles of the poly(A) tail in mRNA biogenesis, stability and translation.</text>
</comment>
<dbReference type="GO" id="GO:0005737">
    <property type="term" value="C:cytoplasm"/>
    <property type="evidence" value="ECO:0007669"/>
    <property type="project" value="UniProtKB-SubCell"/>
</dbReference>
<dbReference type="AlphaFoldDB" id="A0A484KWW9"/>
<dbReference type="InterPro" id="IPR000504">
    <property type="entry name" value="RRM_dom"/>
</dbReference>
<evidence type="ECO:0000256" key="5">
    <source>
        <dbReference type="ARBA" id="ARBA00022737"/>
    </source>
</evidence>
<sequence length="840" mass="89956">MYPTVLAAVTAVATISKVAEQLGYFNKETPDEPGKAVEAAEKQPADIGFLLSRISRFNGSGYETWSSKMKTMLMYQDLWDLVEGGYTEEELTVEEVEYVRKRDAAPLLLIQLSIDESIFSCIANAKTSKQAWDALEKKYKGKAPEPTLKKVGDELASSCTVDATKSEEALWDPLYLEKHVNESALSSHAVCADAPGSKGANAKVVETNGASKAFGEFNNFGSKDWCSGNSSSGFCRDDNDTSTADLNGKKCEVFKGYRGNSCRGGRGGRIGGHFDNYQGGSGGREGENINKKGIHGGGPGDGNGLRFNKGGSPGAVDNGHINNNQRVHGGQDDQHSNKQGKGGGVDSEPLKNNPGFHRGAFRGGGQRGGGGRGCVSQRGRGLGDGLHGDGGRFGGFHGGGSDGGGLGSGGRRGGFRGGRGGGFCRGGGRGGYGSGDRKHLNNNGGGNHKHFKNNGEHGGNKHKSFNEGSREGINDGCFNNPNNHHRGVDGQPFIGSQGGHASTHDECFNNEHSVFGEYNSSNPKMESISSCTTDEIKLKEAQNALEQQHKSIDEMLVKPQDGSTSNGMNSTLNHSHEEARDLKCGGRNIFINNLDMAIDDKMLHDFFSAIGNILSCKVVTYGSGVSKGYGHIEYDSEEAAQKAIEKMDGAMLNGKQVRVKYFVSKQERGMGVKKTKLSPTNVFVGNLSQSTTEDDLRNAFHCFGGTISSVVLMRDGDGKSKCYGFVHFKDADDAAWSVEVLNGHKFDDKVWQVRRAFENKFVGKAKMKSVGVPVPSSTDSGTNKSGNPSEKSMESSTKSADESVHSFKADASELKKKEKLQTHNKTAIYIDNFGVGHFNF</sequence>
<dbReference type="Gene3D" id="3.30.70.330">
    <property type="match status" value="2"/>
</dbReference>
<proteinExistence type="inferred from homology"/>
<dbReference type="InterPro" id="IPR035979">
    <property type="entry name" value="RBD_domain_sf"/>
</dbReference>
<evidence type="ECO:0000256" key="10">
    <source>
        <dbReference type="SAM" id="MobiDB-lite"/>
    </source>
</evidence>
<organism evidence="12 13">
    <name type="scientific">Cuscuta campestris</name>
    <dbReference type="NCBI Taxonomy" id="132261"/>
    <lineage>
        <taxon>Eukaryota</taxon>
        <taxon>Viridiplantae</taxon>
        <taxon>Streptophyta</taxon>
        <taxon>Embryophyta</taxon>
        <taxon>Tracheophyta</taxon>
        <taxon>Spermatophyta</taxon>
        <taxon>Magnoliopsida</taxon>
        <taxon>eudicotyledons</taxon>
        <taxon>Gunneridae</taxon>
        <taxon>Pentapetalae</taxon>
        <taxon>asterids</taxon>
        <taxon>lamiids</taxon>
        <taxon>Solanales</taxon>
        <taxon>Convolvulaceae</taxon>
        <taxon>Cuscuteae</taxon>
        <taxon>Cuscuta</taxon>
        <taxon>Cuscuta subgen. Grammica</taxon>
        <taxon>Cuscuta sect. Cleistogrammica</taxon>
    </lineage>
</organism>
<dbReference type="GO" id="GO:0005634">
    <property type="term" value="C:nucleus"/>
    <property type="evidence" value="ECO:0007669"/>
    <property type="project" value="UniProtKB-SubCell"/>
</dbReference>
<dbReference type="Proteomes" id="UP000595140">
    <property type="component" value="Unassembled WGS sequence"/>
</dbReference>
<reference evidence="12 13" key="1">
    <citation type="submission" date="2018-04" db="EMBL/GenBank/DDBJ databases">
        <authorList>
            <person name="Vogel A."/>
        </authorList>
    </citation>
    <scope>NUCLEOTIDE SEQUENCE [LARGE SCALE GENOMIC DNA]</scope>
</reference>
<dbReference type="Pfam" id="PF14223">
    <property type="entry name" value="Retrotran_gag_2"/>
    <property type="match status" value="1"/>
</dbReference>
<dbReference type="EMBL" id="OOIL02000559">
    <property type="protein sequence ID" value="VFQ66632.1"/>
    <property type="molecule type" value="Genomic_DNA"/>
</dbReference>
<dbReference type="PANTHER" id="PTHR24012">
    <property type="entry name" value="RNA BINDING PROTEIN"/>
    <property type="match status" value="1"/>
</dbReference>
<feature type="region of interest" description="Disordered" evidence="10">
    <location>
        <begin position="396"/>
        <end position="505"/>
    </location>
</feature>
<feature type="compositionally biased region" description="Gly residues" evidence="10">
    <location>
        <begin position="361"/>
        <end position="373"/>
    </location>
</feature>
<evidence type="ECO:0000259" key="11">
    <source>
        <dbReference type="PROSITE" id="PS50102"/>
    </source>
</evidence>
<feature type="compositionally biased region" description="Polar residues" evidence="10">
    <location>
        <begin position="775"/>
        <end position="798"/>
    </location>
</feature>
<comment type="subcellular location">
    <subcellularLocation>
        <location evidence="2">Cytoplasm</location>
    </subcellularLocation>
    <subcellularLocation>
        <location evidence="1">Nucleus</location>
    </subcellularLocation>
</comment>
<feature type="region of interest" description="Disordered" evidence="10">
    <location>
        <begin position="770"/>
        <end position="805"/>
    </location>
</feature>
<accession>A0A484KWW9</accession>
<evidence type="ECO:0000256" key="3">
    <source>
        <dbReference type="ARBA" id="ARBA00008557"/>
    </source>
</evidence>
<evidence type="ECO:0000256" key="8">
    <source>
        <dbReference type="ARBA" id="ARBA00054110"/>
    </source>
</evidence>
<feature type="compositionally biased region" description="Basic and acidic residues" evidence="10">
    <location>
        <begin position="453"/>
        <end position="473"/>
    </location>
</feature>
<dbReference type="SUPFAM" id="SSF54928">
    <property type="entry name" value="RNA-binding domain, RBD"/>
    <property type="match status" value="2"/>
</dbReference>
<keyword evidence="5" id="KW-0677">Repeat</keyword>
<evidence type="ECO:0000313" key="12">
    <source>
        <dbReference type="EMBL" id="VFQ66632.1"/>
    </source>
</evidence>
<keyword evidence="6 9" id="KW-0694">RNA-binding</keyword>
<evidence type="ECO:0000256" key="1">
    <source>
        <dbReference type="ARBA" id="ARBA00004123"/>
    </source>
</evidence>
<dbReference type="FunFam" id="3.30.70.330:FF:000651">
    <property type="entry name" value="Poly(A) binding protein cytoplasmic 1 like"/>
    <property type="match status" value="1"/>
</dbReference>
<evidence type="ECO:0000256" key="6">
    <source>
        <dbReference type="ARBA" id="ARBA00022884"/>
    </source>
</evidence>
<dbReference type="Pfam" id="PF00076">
    <property type="entry name" value="RRM_1"/>
    <property type="match status" value="2"/>
</dbReference>
<dbReference type="PROSITE" id="PS50102">
    <property type="entry name" value="RRM"/>
    <property type="match status" value="2"/>
</dbReference>
<feature type="domain" description="RRM" evidence="11">
    <location>
        <begin position="587"/>
        <end position="664"/>
    </location>
</feature>
<evidence type="ECO:0000256" key="4">
    <source>
        <dbReference type="ARBA" id="ARBA00022490"/>
    </source>
</evidence>